<comment type="similarity">
    <text evidence="4">Belongs to the HepT RNase toxin family.</text>
</comment>
<dbReference type="InterPro" id="IPR052379">
    <property type="entry name" value="Type_VII_TA_RNase"/>
</dbReference>
<accession>A0A1G2GZR3</accession>
<evidence type="ECO:0008006" key="7">
    <source>
        <dbReference type="Google" id="ProtNLM"/>
    </source>
</evidence>
<dbReference type="PANTHER" id="PTHR33397:SF3">
    <property type="entry name" value="MRNA NUCLEASE HEPT"/>
    <property type="match status" value="1"/>
</dbReference>
<evidence type="ECO:0000313" key="6">
    <source>
        <dbReference type="Proteomes" id="UP000177954"/>
    </source>
</evidence>
<keyword evidence="2" id="KW-0540">Nuclease</keyword>
<dbReference type="InterPro" id="IPR008201">
    <property type="entry name" value="HepT-like"/>
</dbReference>
<dbReference type="PANTHER" id="PTHR33397">
    <property type="entry name" value="UPF0331 PROTEIN YUTE"/>
    <property type="match status" value="1"/>
</dbReference>
<evidence type="ECO:0000256" key="2">
    <source>
        <dbReference type="ARBA" id="ARBA00022722"/>
    </source>
</evidence>
<evidence type="ECO:0000313" key="5">
    <source>
        <dbReference type="EMBL" id="OGZ55715.1"/>
    </source>
</evidence>
<dbReference type="EMBL" id="MHNZ01000029">
    <property type="protein sequence ID" value="OGZ55715.1"/>
    <property type="molecule type" value="Genomic_DNA"/>
</dbReference>
<evidence type="ECO:0000256" key="3">
    <source>
        <dbReference type="ARBA" id="ARBA00022801"/>
    </source>
</evidence>
<reference evidence="5 6" key="1">
    <citation type="journal article" date="2016" name="Nat. Commun.">
        <title>Thousands of microbial genomes shed light on interconnected biogeochemical processes in an aquifer system.</title>
        <authorList>
            <person name="Anantharaman K."/>
            <person name="Brown C.T."/>
            <person name="Hug L.A."/>
            <person name="Sharon I."/>
            <person name="Castelle C.J."/>
            <person name="Probst A.J."/>
            <person name="Thomas B.C."/>
            <person name="Singh A."/>
            <person name="Wilkins M.J."/>
            <person name="Karaoz U."/>
            <person name="Brodie E.L."/>
            <person name="Williams K.H."/>
            <person name="Hubbard S.S."/>
            <person name="Banfield J.F."/>
        </authorList>
    </citation>
    <scope>NUCLEOTIDE SEQUENCE [LARGE SCALE GENOMIC DNA]</scope>
</reference>
<comment type="caution">
    <text evidence="5">The sequence shown here is derived from an EMBL/GenBank/DDBJ whole genome shotgun (WGS) entry which is preliminary data.</text>
</comment>
<name>A0A1G2GZR3_9BACT</name>
<dbReference type="GO" id="GO:0016787">
    <property type="term" value="F:hydrolase activity"/>
    <property type="evidence" value="ECO:0007669"/>
    <property type="project" value="UniProtKB-KW"/>
</dbReference>
<keyword evidence="1" id="KW-1277">Toxin-antitoxin system</keyword>
<gene>
    <name evidence="5" type="ORF">A3J04_04170</name>
</gene>
<evidence type="ECO:0000256" key="1">
    <source>
        <dbReference type="ARBA" id="ARBA00022649"/>
    </source>
</evidence>
<evidence type="ECO:0000256" key="4">
    <source>
        <dbReference type="ARBA" id="ARBA00024207"/>
    </source>
</evidence>
<proteinExistence type="inferred from homology"/>
<dbReference type="Gene3D" id="1.20.120.580">
    <property type="entry name" value="bsu32300-like"/>
    <property type="match status" value="1"/>
</dbReference>
<protein>
    <recommendedName>
        <fullName evidence="7">DUF86 domain-containing protein</fullName>
    </recommendedName>
</protein>
<dbReference type="GO" id="GO:0110001">
    <property type="term" value="C:toxin-antitoxin complex"/>
    <property type="evidence" value="ECO:0007669"/>
    <property type="project" value="InterPro"/>
</dbReference>
<dbReference type="Proteomes" id="UP000177954">
    <property type="component" value="Unassembled WGS sequence"/>
</dbReference>
<dbReference type="Pfam" id="PF01934">
    <property type="entry name" value="HepT-like"/>
    <property type="match status" value="1"/>
</dbReference>
<dbReference type="InterPro" id="IPR037038">
    <property type="entry name" value="HepT-like_sf"/>
</dbReference>
<dbReference type="GO" id="GO:0004540">
    <property type="term" value="F:RNA nuclease activity"/>
    <property type="evidence" value="ECO:0007669"/>
    <property type="project" value="InterPro"/>
</dbReference>
<sequence>MISQEIVKRKIDDIQLCYSKIEKLLVNEDEVILRDGTILAALERHFQKMVDAAIDINMHLIAESGLKTADDYQSTFSIIAEAGMLPVDFALKIAPSVGMRNAIVHQYGDVNKKLMISYIRNSFGQYVEYVKLIDAFLKKQK</sequence>
<dbReference type="AlphaFoldDB" id="A0A1G2GZR3"/>
<dbReference type="NCBIfam" id="NF047751">
    <property type="entry name" value="HepT_toxin"/>
    <property type="match status" value="1"/>
</dbReference>
<keyword evidence="3" id="KW-0378">Hydrolase</keyword>
<dbReference type="STRING" id="1802129.A3J04_04170"/>
<organism evidence="5 6">
    <name type="scientific">Candidatus Ryanbacteria bacterium RIFCSPLOWO2_02_FULL_47_14</name>
    <dbReference type="NCBI Taxonomy" id="1802129"/>
    <lineage>
        <taxon>Bacteria</taxon>
        <taxon>Candidatus Ryaniibacteriota</taxon>
    </lineage>
</organism>